<evidence type="ECO:0000256" key="4">
    <source>
        <dbReference type="ARBA" id="ARBA00023010"/>
    </source>
</evidence>
<keyword evidence="4" id="KW-0811">Translocation</keyword>
<dbReference type="InterPro" id="IPR036388">
    <property type="entry name" value="WH-like_DNA-bd_sf"/>
</dbReference>
<keyword evidence="15" id="KW-1185">Reference proteome</keyword>
<dbReference type="PANTHER" id="PTHR23058:SF0">
    <property type="entry name" value="PEROXISOMAL MEMBRANE PROTEIN PEX14"/>
    <property type="match status" value="1"/>
</dbReference>
<evidence type="ECO:0000313" key="14">
    <source>
        <dbReference type="EMBL" id="PCH40818.1"/>
    </source>
</evidence>
<keyword evidence="3 10" id="KW-0653">Protein transport</keyword>
<comment type="function">
    <text evidence="10">Component of the PEX13-PEX14 docking complex, a translocon channel that specifically mediates the import of peroxisomal cargo proteins bound to PEX5 receptor. The PEX13-PEX14 docking complex forms a large import pore which can be opened to a diameter of about 9 nm. Mechanistically, PEX5 receptor along with cargo proteins associates with the PEX14 subunit of the PEX13-PEX14 docking complex in the cytosol, leading to the insertion of the receptor into the organelle membrane with the concomitant translocation of the cargo into the peroxisome matrix.</text>
</comment>
<feature type="transmembrane region" description="Helical" evidence="12">
    <location>
        <begin position="116"/>
        <end position="136"/>
    </location>
</feature>
<evidence type="ECO:0000256" key="12">
    <source>
        <dbReference type="SAM" id="Phobius"/>
    </source>
</evidence>
<dbReference type="Gene3D" id="1.10.10.10">
    <property type="entry name" value="Winged helix-like DNA-binding domain superfamily/Winged helix DNA-binding domain"/>
    <property type="match status" value="1"/>
</dbReference>
<feature type="domain" description="Peroxisome membrane anchor protein Pex14p N-terminal" evidence="13">
    <location>
        <begin position="40"/>
        <end position="85"/>
    </location>
</feature>
<gene>
    <name evidence="14" type="ORF">WOLCODRAFT_162568</name>
</gene>
<dbReference type="GO" id="GO:0016560">
    <property type="term" value="P:protein import into peroxisome matrix, docking"/>
    <property type="evidence" value="ECO:0007669"/>
    <property type="project" value="UniProtKB-UniRule"/>
</dbReference>
<accession>A0A2H3JSR6</accession>
<protein>
    <recommendedName>
        <fullName evidence="7 10">Peroxisomal membrane protein PEX14</fullName>
    </recommendedName>
    <alternativeName>
        <fullName evidence="8 10">Peroxin-14</fullName>
    </alternativeName>
</protein>
<keyword evidence="2 10" id="KW-0813">Transport</keyword>
<evidence type="ECO:0000256" key="2">
    <source>
        <dbReference type="ARBA" id="ARBA00022448"/>
    </source>
</evidence>
<comment type="similarity">
    <text evidence="1 10">Belongs to the peroxin-14 family.</text>
</comment>
<evidence type="ECO:0000256" key="5">
    <source>
        <dbReference type="ARBA" id="ARBA00023136"/>
    </source>
</evidence>
<evidence type="ECO:0000256" key="9">
    <source>
        <dbReference type="ARBA" id="ARBA00046271"/>
    </source>
</evidence>
<evidence type="ECO:0000256" key="10">
    <source>
        <dbReference type="RuleBase" id="RU367032"/>
    </source>
</evidence>
<dbReference type="PANTHER" id="PTHR23058">
    <property type="entry name" value="PEROXISOMAL MEMBRANE PROTEIN PEX14"/>
    <property type="match status" value="1"/>
</dbReference>
<dbReference type="EMBL" id="KB468113">
    <property type="protein sequence ID" value="PCH40818.1"/>
    <property type="molecule type" value="Genomic_DNA"/>
</dbReference>
<feature type="compositionally biased region" description="Polar residues" evidence="11">
    <location>
        <begin position="24"/>
        <end position="35"/>
    </location>
</feature>
<comment type="subcellular location">
    <subcellularLocation>
        <location evidence="9 10">Peroxisome membrane</location>
    </subcellularLocation>
</comment>
<name>A0A2H3JSR6_WOLCO</name>
<organism evidence="14 15">
    <name type="scientific">Wolfiporia cocos (strain MD-104)</name>
    <name type="common">Brown rot fungus</name>
    <dbReference type="NCBI Taxonomy" id="742152"/>
    <lineage>
        <taxon>Eukaryota</taxon>
        <taxon>Fungi</taxon>
        <taxon>Dikarya</taxon>
        <taxon>Basidiomycota</taxon>
        <taxon>Agaricomycotina</taxon>
        <taxon>Agaricomycetes</taxon>
        <taxon>Polyporales</taxon>
        <taxon>Phaeolaceae</taxon>
        <taxon>Wolfiporia</taxon>
    </lineage>
</organism>
<evidence type="ECO:0000313" key="15">
    <source>
        <dbReference type="Proteomes" id="UP000218811"/>
    </source>
</evidence>
<dbReference type="OrthoDB" id="441517at2759"/>
<dbReference type="AlphaFoldDB" id="A0A2H3JSR6"/>
<reference evidence="14 15" key="1">
    <citation type="journal article" date="2012" name="Science">
        <title>The Paleozoic origin of enzymatic lignin decomposition reconstructed from 31 fungal genomes.</title>
        <authorList>
            <person name="Floudas D."/>
            <person name="Binder M."/>
            <person name="Riley R."/>
            <person name="Barry K."/>
            <person name="Blanchette R.A."/>
            <person name="Henrissat B."/>
            <person name="Martinez A.T."/>
            <person name="Otillar R."/>
            <person name="Spatafora J.W."/>
            <person name="Yadav J.S."/>
            <person name="Aerts A."/>
            <person name="Benoit I."/>
            <person name="Boyd A."/>
            <person name="Carlson A."/>
            <person name="Copeland A."/>
            <person name="Coutinho P.M."/>
            <person name="de Vries R.P."/>
            <person name="Ferreira P."/>
            <person name="Findley K."/>
            <person name="Foster B."/>
            <person name="Gaskell J."/>
            <person name="Glotzer D."/>
            <person name="Gorecki P."/>
            <person name="Heitman J."/>
            <person name="Hesse C."/>
            <person name="Hori C."/>
            <person name="Igarashi K."/>
            <person name="Jurgens J.A."/>
            <person name="Kallen N."/>
            <person name="Kersten P."/>
            <person name="Kohler A."/>
            <person name="Kuees U."/>
            <person name="Kumar T.K.A."/>
            <person name="Kuo A."/>
            <person name="LaButti K."/>
            <person name="Larrondo L.F."/>
            <person name="Lindquist E."/>
            <person name="Ling A."/>
            <person name="Lombard V."/>
            <person name="Lucas S."/>
            <person name="Lundell T."/>
            <person name="Martin R."/>
            <person name="McLaughlin D.J."/>
            <person name="Morgenstern I."/>
            <person name="Morin E."/>
            <person name="Murat C."/>
            <person name="Nagy L.G."/>
            <person name="Nolan M."/>
            <person name="Ohm R.A."/>
            <person name="Patyshakuliyeva A."/>
            <person name="Rokas A."/>
            <person name="Ruiz-Duenas F.J."/>
            <person name="Sabat G."/>
            <person name="Salamov A."/>
            <person name="Samejima M."/>
            <person name="Schmutz J."/>
            <person name="Slot J.C."/>
            <person name="St John F."/>
            <person name="Stenlid J."/>
            <person name="Sun H."/>
            <person name="Sun S."/>
            <person name="Syed K."/>
            <person name="Tsang A."/>
            <person name="Wiebenga A."/>
            <person name="Young D."/>
            <person name="Pisabarro A."/>
            <person name="Eastwood D.C."/>
            <person name="Martin F."/>
            <person name="Cullen D."/>
            <person name="Grigoriev I.V."/>
            <person name="Hibbett D.S."/>
        </authorList>
    </citation>
    <scope>NUCLEOTIDE SEQUENCE [LARGE SCALE GENOMIC DNA]</scope>
    <source>
        <strain evidence="14 15">MD-104</strain>
    </source>
</reference>
<dbReference type="OMA" id="FRFIYPR"/>
<proteinExistence type="inferred from homology"/>
<evidence type="ECO:0000256" key="11">
    <source>
        <dbReference type="SAM" id="MobiDB-lite"/>
    </source>
</evidence>
<keyword evidence="6 10" id="KW-0576">Peroxisome</keyword>
<dbReference type="Proteomes" id="UP000218811">
    <property type="component" value="Unassembled WGS sequence"/>
</dbReference>
<evidence type="ECO:0000256" key="7">
    <source>
        <dbReference type="ARBA" id="ARBA00029502"/>
    </source>
</evidence>
<sequence length="397" mass="44087">MAIEQQSAPPESTSEAVHDPGTDGNATATSTTPDESGTVDRTELLKKARAFLTSPQVRYEDASSKRTFLSEKGLNDLEIENLLQEVPQQPPLIPPRTYPQPPPSDLPTLLLGIARIFSWLAGGSAALLFVYFRFLYPRIEQTFKARHALRIHRRELLLKFTESLKSLKETHAETAAVLPRPRPATHEDEKFSKYTTLDDLCGAQDAPPVTLLRCVLASLAASNTAPTAAAIFAALETKYSWLRTDSYVGEQRQEELWRVLTSTPHLFHCIDESSEDPHWVYTAPELIDERSYNGSTLSSLSSLKHALEKAAQREQTRYQGLLDTLSELTGYVASRTYMVTSSFGQIYGAVQLSPEEEDVRREIRALKGLVLNRRTFIPPVARPPSVSIAPPETPGAS</sequence>
<evidence type="ECO:0000259" key="13">
    <source>
        <dbReference type="Pfam" id="PF04695"/>
    </source>
</evidence>
<feature type="region of interest" description="Disordered" evidence="11">
    <location>
        <begin position="1"/>
        <end position="42"/>
    </location>
</feature>
<keyword evidence="12" id="KW-0812">Transmembrane</keyword>
<dbReference type="InterPro" id="IPR006785">
    <property type="entry name" value="Pex14_N"/>
</dbReference>
<keyword evidence="5 10" id="KW-0472">Membrane</keyword>
<evidence type="ECO:0000256" key="6">
    <source>
        <dbReference type="ARBA" id="ARBA00023140"/>
    </source>
</evidence>
<dbReference type="GO" id="GO:1990429">
    <property type="term" value="C:peroxisomal importomer complex"/>
    <property type="evidence" value="ECO:0007669"/>
    <property type="project" value="TreeGrafter"/>
</dbReference>
<dbReference type="STRING" id="742152.A0A2H3JSR6"/>
<evidence type="ECO:0000256" key="1">
    <source>
        <dbReference type="ARBA" id="ARBA00005443"/>
    </source>
</evidence>
<feature type="compositionally biased region" description="Polar residues" evidence="11">
    <location>
        <begin position="1"/>
        <end position="15"/>
    </location>
</feature>
<dbReference type="Pfam" id="PF04695">
    <property type="entry name" value="Pex14_N"/>
    <property type="match status" value="1"/>
</dbReference>
<evidence type="ECO:0000256" key="8">
    <source>
        <dbReference type="ARBA" id="ARBA00029691"/>
    </source>
</evidence>
<evidence type="ECO:0000256" key="3">
    <source>
        <dbReference type="ARBA" id="ARBA00022927"/>
    </source>
</evidence>
<keyword evidence="12" id="KW-1133">Transmembrane helix</keyword>
<dbReference type="GO" id="GO:0005778">
    <property type="term" value="C:peroxisomal membrane"/>
    <property type="evidence" value="ECO:0007669"/>
    <property type="project" value="UniProtKB-SubCell"/>
</dbReference>
<dbReference type="InterPro" id="IPR025655">
    <property type="entry name" value="PEX14"/>
</dbReference>
<dbReference type="GO" id="GO:0005102">
    <property type="term" value="F:signaling receptor binding"/>
    <property type="evidence" value="ECO:0007669"/>
    <property type="project" value="TreeGrafter"/>
</dbReference>